<accession>A0A9D9GVH6</accession>
<keyword evidence="1" id="KW-1133">Transmembrane helix</keyword>
<gene>
    <name evidence="3" type="ORF">IAC61_01245</name>
</gene>
<reference evidence="3" key="1">
    <citation type="submission" date="2020-10" db="EMBL/GenBank/DDBJ databases">
        <authorList>
            <person name="Gilroy R."/>
        </authorList>
    </citation>
    <scope>NUCLEOTIDE SEQUENCE</scope>
    <source>
        <strain evidence="3">17113</strain>
    </source>
</reference>
<feature type="transmembrane region" description="Helical" evidence="1">
    <location>
        <begin position="266"/>
        <end position="284"/>
    </location>
</feature>
<keyword evidence="1" id="KW-0472">Membrane</keyword>
<feature type="domain" description="Peptidase C39" evidence="2">
    <location>
        <begin position="8"/>
        <end position="132"/>
    </location>
</feature>
<dbReference type="Proteomes" id="UP000823634">
    <property type="component" value="Unassembled WGS sequence"/>
</dbReference>
<evidence type="ECO:0000256" key="1">
    <source>
        <dbReference type="SAM" id="Phobius"/>
    </source>
</evidence>
<dbReference type="AlphaFoldDB" id="A0A9D9GVH6"/>
<comment type="caution">
    <text evidence="3">The sequence shown here is derived from an EMBL/GenBank/DDBJ whole genome shotgun (WGS) entry which is preliminary data.</text>
</comment>
<proteinExistence type="predicted"/>
<keyword evidence="1" id="KW-0812">Transmembrane</keyword>
<organism evidence="3 4">
    <name type="scientific">Candidatus Alloenteromonas pullistercoris</name>
    <dbReference type="NCBI Taxonomy" id="2840785"/>
    <lineage>
        <taxon>Bacteria</taxon>
        <taxon>Bacillati</taxon>
        <taxon>Bacillota</taxon>
        <taxon>Bacillota incertae sedis</taxon>
        <taxon>Candidatus Alloenteromonas</taxon>
    </lineage>
</organism>
<reference evidence="3" key="2">
    <citation type="journal article" date="2021" name="PeerJ">
        <title>Extensive microbial diversity within the chicken gut microbiome revealed by metagenomics and culture.</title>
        <authorList>
            <person name="Gilroy R."/>
            <person name="Ravi A."/>
            <person name="Getino M."/>
            <person name="Pursley I."/>
            <person name="Horton D.L."/>
            <person name="Alikhan N.F."/>
            <person name="Baker D."/>
            <person name="Gharbi K."/>
            <person name="Hall N."/>
            <person name="Watson M."/>
            <person name="Adriaenssens E.M."/>
            <person name="Foster-Nyarko E."/>
            <person name="Jarju S."/>
            <person name="Secka A."/>
            <person name="Antonio M."/>
            <person name="Oren A."/>
            <person name="Chaudhuri R.R."/>
            <person name="La Ragione R."/>
            <person name="Hildebrand F."/>
            <person name="Pallen M.J."/>
        </authorList>
    </citation>
    <scope>NUCLEOTIDE SEQUENCE</scope>
    <source>
        <strain evidence="3">17113</strain>
    </source>
</reference>
<feature type="transmembrane region" description="Helical" evidence="1">
    <location>
        <begin position="238"/>
        <end position="260"/>
    </location>
</feature>
<dbReference type="Pfam" id="PF03412">
    <property type="entry name" value="Peptidase_C39"/>
    <property type="match status" value="1"/>
</dbReference>
<dbReference type="EMBL" id="JADINA010000009">
    <property type="protein sequence ID" value="MBO8425932.1"/>
    <property type="molecule type" value="Genomic_DNA"/>
</dbReference>
<evidence type="ECO:0000313" key="4">
    <source>
        <dbReference type="Proteomes" id="UP000823634"/>
    </source>
</evidence>
<evidence type="ECO:0000259" key="2">
    <source>
        <dbReference type="PROSITE" id="PS50990"/>
    </source>
</evidence>
<dbReference type="GO" id="GO:0008233">
    <property type="term" value="F:peptidase activity"/>
    <property type="evidence" value="ECO:0007669"/>
    <property type="project" value="InterPro"/>
</dbReference>
<protein>
    <recommendedName>
        <fullName evidence="2">Peptidase C39 domain-containing protein</fullName>
    </recommendedName>
</protein>
<dbReference type="PROSITE" id="PS50990">
    <property type="entry name" value="PEPTIDASE_C39"/>
    <property type="match status" value="1"/>
</dbReference>
<feature type="transmembrane region" description="Helical" evidence="1">
    <location>
        <begin position="150"/>
        <end position="174"/>
    </location>
</feature>
<dbReference type="Gene3D" id="3.90.70.10">
    <property type="entry name" value="Cysteine proteinases"/>
    <property type="match status" value="1"/>
</dbReference>
<dbReference type="GO" id="GO:0006508">
    <property type="term" value="P:proteolysis"/>
    <property type="evidence" value="ECO:0007669"/>
    <property type="project" value="InterPro"/>
</dbReference>
<dbReference type="InterPro" id="IPR005074">
    <property type="entry name" value="Peptidase_C39"/>
</dbReference>
<dbReference type="GO" id="GO:0005524">
    <property type="term" value="F:ATP binding"/>
    <property type="evidence" value="ECO:0007669"/>
    <property type="project" value="InterPro"/>
</dbReference>
<evidence type="ECO:0000313" key="3">
    <source>
        <dbReference type="EMBL" id="MBO8425932.1"/>
    </source>
</evidence>
<dbReference type="GO" id="GO:0016020">
    <property type="term" value="C:membrane"/>
    <property type="evidence" value="ECO:0007669"/>
    <property type="project" value="InterPro"/>
</dbReference>
<name>A0A9D9GVH6_9FIRM</name>
<sequence>MGTELVYQSQGNGCGYACVKMALIHSSKRRDFAFAPERPIAGQAPSFADLSAYAANLGLKLSGYKVWDPRAVLIHRSYYPFIAIIKEDGLLHAVYVVKRQRGGFKVLDPAKGVRKMGEAEFLSVFDGRILIEEGYEEIAPRFRRAKPVGALARIAGSLISILPSSLLLAGLLVLSFASSFGYAAIGLFLASLLAVMGGRAYLLSSLRRFDDSYIRYASCSDPKRRKEKFAHYQRYKGAAFACLPALLSSLFELCFAAIFLSFGDPHLGLSIGAMILLLCLKQLAVNPNIKRKEKEVERLEESYLASNGDSAEALASLRRGADSYSRLVLAEKAFGPLLALCLSCLCLLSSGFSPERFLFAAMSLLLISTCLDRCFAASEGLRKVKEEENYFALNFYWPSREDRESGQ</sequence>
<feature type="transmembrane region" description="Helical" evidence="1">
    <location>
        <begin position="180"/>
        <end position="202"/>
    </location>
</feature>